<feature type="compositionally biased region" description="Basic residues" evidence="1">
    <location>
        <begin position="27"/>
        <end position="49"/>
    </location>
</feature>
<evidence type="ECO:0000256" key="1">
    <source>
        <dbReference type="SAM" id="MobiDB-lite"/>
    </source>
</evidence>
<evidence type="ECO:0008006" key="5">
    <source>
        <dbReference type="Google" id="ProtNLM"/>
    </source>
</evidence>
<comment type="caution">
    <text evidence="3">The sequence shown here is derived from an EMBL/GenBank/DDBJ whole genome shotgun (WGS) entry which is preliminary data.</text>
</comment>
<evidence type="ECO:0000313" key="3">
    <source>
        <dbReference type="EMBL" id="MFC7613132.1"/>
    </source>
</evidence>
<feature type="signal peptide" evidence="2">
    <location>
        <begin position="1"/>
        <end position="23"/>
    </location>
</feature>
<keyword evidence="2" id="KW-0732">Signal</keyword>
<sequence>MRLRTASALVTAALTAPLVPACAAGPRPRRRRARPPRLPARRRAQRRGPRAAVVSVTTPKKVGAVLDCGRFLPAVVQGTGIDATVKADESTAELCRYALPYNRGLTTASIFFRAEPPGTPSYRPVGELFGNTAYQVDGAAGKDCGISVALDARKQAHQHGSHLTVLGTYEGREEPCAITRRITEIVFGQLADA</sequence>
<dbReference type="Proteomes" id="UP001596512">
    <property type="component" value="Unassembled WGS sequence"/>
</dbReference>
<name>A0ABW2THB6_9PSEU</name>
<evidence type="ECO:0000256" key="2">
    <source>
        <dbReference type="SAM" id="SignalP"/>
    </source>
</evidence>
<protein>
    <recommendedName>
        <fullName evidence="5">DUF3558 domain-containing protein</fullName>
    </recommendedName>
</protein>
<feature type="region of interest" description="Disordered" evidence="1">
    <location>
        <begin position="23"/>
        <end position="50"/>
    </location>
</feature>
<organism evidence="3 4">
    <name type="scientific">Actinokineospora soli</name>
    <dbReference type="NCBI Taxonomy" id="1048753"/>
    <lineage>
        <taxon>Bacteria</taxon>
        <taxon>Bacillati</taxon>
        <taxon>Actinomycetota</taxon>
        <taxon>Actinomycetes</taxon>
        <taxon>Pseudonocardiales</taxon>
        <taxon>Pseudonocardiaceae</taxon>
        <taxon>Actinokineospora</taxon>
    </lineage>
</organism>
<evidence type="ECO:0000313" key="4">
    <source>
        <dbReference type="Proteomes" id="UP001596512"/>
    </source>
</evidence>
<reference evidence="4" key="1">
    <citation type="journal article" date="2019" name="Int. J. Syst. Evol. Microbiol.">
        <title>The Global Catalogue of Microorganisms (GCM) 10K type strain sequencing project: providing services to taxonomists for standard genome sequencing and annotation.</title>
        <authorList>
            <consortium name="The Broad Institute Genomics Platform"/>
            <consortium name="The Broad Institute Genome Sequencing Center for Infectious Disease"/>
            <person name="Wu L."/>
            <person name="Ma J."/>
        </authorList>
    </citation>
    <scope>NUCLEOTIDE SEQUENCE [LARGE SCALE GENOMIC DNA]</scope>
    <source>
        <strain evidence="4">JCM 17695</strain>
    </source>
</reference>
<feature type="chain" id="PRO_5045654173" description="DUF3558 domain-containing protein" evidence="2">
    <location>
        <begin position="24"/>
        <end position="193"/>
    </location>
</feature>
<accession>A0ABW2THB6</accession>
<keyword evidence="4" id="KW-1185">Reference proteome</keyword>
<dbReference type="EMBL" id="JBHTEY010000004">
    <property type="protein sequence ID" value="MFC7613132.1"/>
    <property type="molecule type" value="Genomic_DNA"/>
</dbReference>
<proteinExistence type="predicted"/>
<gene>
    <name evidence="3" type="ORF">ACFQV2_05350</name>
</gene>